<reference evidence="1" key="1">
    <citation type="journal article" date="2024" name="Gigascience">
        <title>Chromosome-level genome of the poultry shaft louse Menopon gallinae provides insight into the host-switching and adaptive evolution of parasitic lice.</title>
        <authorList>
            <person name="Xu Y."/>
            <person name="Ma L."/>
            <person name="Liu S."/>
            <person name="Liang Y."/>
            <person name="Liu Q."/>
            <person name="He Z."/>
            <person name="Tian L."/>
            <person name="Duan Y."/>
            <person name="Cai W."/>
            <person name="Li H."/>
            <person name="Song F."/>
        </authorList>
    </citation>
    <scope>NUCLEOTIDE SEQUENCE</scope>
    <source>
        <strain evidence="1">Cailab_2023a</strain>
    </source>
</reference>
<gene>
    <name evidence="1" type="ORF">PYX00_007232</name>
</gene>
<sequence>MRFTVMVILQSASKEVGCPVCADKVGLCIHNYPKIDFIQNCRTPVLQPITRVKNSTFKIWRSEINTGLPWTLARTFSACSLWTDVKPEPVT</sequence>
<dbReference type="EMBL" id="JARGDH010000004">
    <property type="protein sequence ID" value="KAL0269530.1"/>
    <property type="molecule type" value="Genomic_DNA"/>
</dbReference>
<name>A0AAW2HIW5_9NEOP</name>
<dbReference type="AlphaFoldDB" id="A0AAW2HIW5"/>
<organism evidence="1">
    <name type="scientific">Menopon gallinae</name>
    <name type="common">poultry shaft louse</name>
    <dbReference type="NCBI Taxonomy" id="328185"/>
    <lineage>
        <taxon>Eukaryota</taxon>
        <taxon>Metazoa</taxon>
        <taxon>Ecdysozoa</taxon>
        <taxon>Arthropoda</taxon>
        <taxon>Hexapoda</taxon>
        <taxon>Insecta</taxon>
        <taxon>Pterygota</taxon>
        <taxon>Neoptera</taxon>
        <taxon>Paraneoptera</taxon>
        <taxon>Psocodea</taxon>
        <taxon>Troctomorpha</taxon>
        <taxon>Phthiraptera</taxon>
        <taxon>Amblycera</taxon>
        <taxon>Menoponidae</taxon>
        <taxon>Menopon</taxon>
    </lineage>
</organism>
<accession>A0AAW2HIW5</accession>
<proteinExistence type="predicted"/>
<protein>
    <submittedName>
        <fullName evidence="1">Uncharacterized protein</fullName>
    </submittedName>
</protein>
<comment type="caution">
    <text evidence="1">The sequence shown here is derived from an EMBL/GenBank/DDBJ whole genome shotgun (WGS) entry which is preliminary data.</text>
</comment>
<evidence type="ECO:0000313" key="1">
    <source>
        <dbReference type="EMBL" id="KAL0269530.1"/>
    </source>
</evidence>